<dbReference type="InterPro" id="IPR029051">
    <property type="entry name" value="DUF4352"/>
</dbReference>
<feature type="transmembrane region" description="Helical" evidence="3">
    <location>
        <begin position="42"/>
        <end position="69"/>
    </location>
</feature>
<evidence type="ECO:0000256" key="1">
    <source>
        <dbReference type="ARBA" id="ARBA00022729"/>
    </source>
</evidence>
<dbReference type="InterPro" id="IPR029050">
    <property type="entry name" value="Immunoprotect_excell_Ig-like"/>
</dbReference>
<feature type="domain" description="DUF4352" evidence="4">
    <location>
        <begin position="109"/>
        <end position="188"/>
    </location>
</feature>
<reference evidence="5 6" key="1">
    <citation type="submission" date="2024-09" db="EMBL/GenBank/DDBJ databases">
        <title>The Natural Products Discovery Center: Release of the First 8490 Sequenced Strains for Exploring Actinobacteria Biosynthetic Diversity.</title>
        <authorList>
            <person name="Kalkreuter E."/>
            <person name="Kautsar S.A."/>
            <person name="Yang D."/>
            <person name="Bader C.D."/>
            <person name="Teijaro C.N."/>
            <person name="Fluegel L."/>
            <person name="Davis C.M."/>
            <person name="Simpson J.R."/>
            <person name="Lauterbach L."/>
            <person name="Steele A.D."/>
            <person name="Gui C."/>
            <person name="Meng S."/>
            <person name="Li G."/>
            <person name="Viehrig K."/>
            <person name="Ye F."/>
            <person name="Su P."/>
            <person name="Kiefer A.F."/>
            <person name="Nichols A."/>
            <person name="Cepeda A.J."/>
            <person name="Yan W."/>
            <person name="Fan B."/>
            <person name="Jiang Y."/>
            <person name="Adhikari A."/>
            <person name="Zheng C.-J."/>
            <person name="Schuster L."/>
            <person name="Cowan T.M."/>
            <person name="Smanski M.J."/>
            <person name="Chevrette M.G."/>
            <person name="De Carvalho L.P.S."/>
            <person name="Shen B."/>
        </authorList>
    </citation>
    <scope>NUCLEOTIDE SEQUENCE [LARGE SCALE GENOMIC DNA]</scope>
    <source>
        <strain evidence="5 6">NPDC056472</strain>
    </source>
</reference>
<organism evidence="5 6">
    <name type="scientific">Streptomyces wedmorensis</name>
    <dbReference type="NCBI Taxonomy" id="43759"/>
    <lineage>
        <taxon>Bacteria</taxon>
        <taxon>Bacillati</taxon>
        <taxon>Actinomycetota</taxon>
        <taxon>Actinomycetes</taxon>
        <taxon>Kitasatosporales</taxon>
        <taxon>Streptomycetaceae</taxon>
        <taxon>Streptomyces</taxon>
    </lineage>
</organism>
<gene>
    <name evidence="5" type="ORF">ACFQ63_38375</name>
</gene>
<keyword evidence="3" id="KW-0472">Membrane</keyword>
<feature type="compositionally biased region" description="Low complexity" evidence="2">
    <location>
        <begin position="84"/>
        <end position="93"/>
    </location>
</feature>
<feature type="region of interest" description="Disordered" evidence="2">
    <location>
        <begin position="73"/>
        <end position="108"/>
    </location>
</feature>
<comment type="caution">
    <text evidence="5">The sequence shown here is derived from an EMBL/GenBank/DDBJ whole genome shotgun (WGS) entry which is preliminary data.</text>
</comment>
<keyword evidence="3" id="KW-1133">Transmembrane helix</keyword>
<dbReference type="Proteomes" id="UP001600424">
    <property type="component" value="Unassembled WGS sequence"/>
</dbReference>
<dbReference type="Pfam" id="PF11611">
    <property type="entry name" value="DUF4352"/>
    <property type="match status" value="1"/>
</dbReference>
<accession>A0ABW6J6H1</accession>
<evidence type="ECO:0000313" key="6">
    <source>
        <dbReference type="Proteomes" id="UP001600424"/>
    </source>
</evidence>
<keyword evidence="6" id="KW-1185">Reference proteome</keyword>
<proteinExistence type="predicted"/>
<name>A0ABW6J6H1_STRWE</name>
<protein>
    <submittedName>
        <fullName evidence="5">DUF4352 domain-containing protein</fullName>
    </submittedName>
</protein>
<keyword evidence="3" id="KW-0812">Transmembrane</keyword>
<sequence>MPQPPQYGPPQPTQPGWGPPPGQPGPYGHPGPYGPPPPKKGMGAGAIVAIVLGSIFGLFLLLVIIAALVGDDPKASSGTDSKRPTTAAPAPKSEAPEAPKEEPAADAPVKITAVKTTFKPSVLHDGGAYTSVEVTITNTGDETVNTNPLYFTITDSTGAKHAAELGMDKDQMDLLKLAPGEKATGVITGKGKFDPEYVTFVEGLLGEGTRGAVK</sequence>
<evidence type="ECO:0000256" key="3">
    <source>
        <dbReference type="SAM" id="Phobius"/>
    </source>
</evidence>
<dbReference type="Gene3D" id="2.60.40.1240">
    <property type="match status" value="1"/>
</dbReference>
<feature type="region of interest" description="Disordered" evidence="2">
    <location>
        <begin position="1"/>
        <end position="38"/>
    </location>
</feature>
<evidence type="ECO:0000256" key="2">
    <source>
        <dbReference type="SAM" id="MobiDB-lite"/>
    </source>
</evidence>
<evidence type="ECO:0000313" key="5">
    <source>
        <dbReference type="EMBL" id="MFE5985538.1"/>
    </source>
</evidence>
<keyword evidence="1" id="KW-0732">Signal</keyword>
<dbReference type="RefSeq" id="WP_386253357.1">
    <property type="nucleotide sequence ID" value="NZ_JBHTRV010000055.1"/>
</dbReference>
<feature type="compositionally biased region" description="Basic and acidic residues" evidence="2">
    <location>
        <begin position="94"/>
        <end position="103"/>
    </location>
</feature>
<dbReference type="EMBL" id="JBHTRV010000055">
    <property type="protein sequence ID" value="MFE5985538.1"/>
    <property type="molecule type" value="Genomic_DNA"/>
</dbReference>
<evidence type="ECO:0000259" key="4">
    <source>
        <dbReference type="Pfam" id="PF11611"/>
    </source>
</evidence>